<keyword evidence="8" id="KW-0325">Glycoprotein</keyword>
<evidence type="ECO:0000256" key="9">
    <source>
        <dbReference type="PROSITE-ProRule" id="PRU10141"/>
    </source>
</evidence>
<evidence type="ECO:0000256" key="1">
    <source>
        <dbReference type="ARBA" id="ARBA00004479"/>
    </source>
</evidence>
<dbReference type="PROSITE" id="PS00108">
    <property type="entry name" value="PROTEIN_KINASE_ST"/>
    <property type="match status" value="1"/>
</dbReference>
<feature type="binding site" evidence="9">
    <location>
        <position position="383"/>
    </location>
    <ligand>
        <name>ATP</name>
        <dbReference type="ChEBI" id="CHEBI:30616"/>
    </ligand>
</feature>
<evidence type="ECO:0000313" key="12">
    <source>
        <dbReference type="Proteomes" id="UP000095767"/>
    </source>
</evidence>
<dbReference type="FunFam" id="1.10.510.10:FF:000084">
    <property type="entry name" value="Wall-associated receptor kinase 2"/>
    <property type="match status" value="1"/>
</dbReference>
<dbReference type="OrthoDB" id="1668230at2759"/>
<keyword evidence="2" id="KW-0808">Transferase</keyword>
<keyword evidence="6 9" id="KW-0067">ATP-binding</keyword>
<dbReference type="PROSITE" id="PS00107">
    <property type="entry name" value="PROTEIN_KINASE_ATP"/>
    <property type="match status" value="1"/>
</dbReference>
<dbReference type="PANTHER" id="PTHR27005:SF59">
    <property type="entry name" value="OS12G0615300 PROTEIN"/>
    <property type="match status" value="1"/>
</dbReference>
<evidence type="ECO:0000256" key="3">
    <source>
        <dbReference type="ARBA" id="ARBA00022729"/>
    </source>
</evidence>
<evidence type="ECO:0000256" key="8">
    <source>
        <dbReference type="ARBA" id="ARBA00023180"/>
    </source>
</evidence>
<dbReference type="AlphaFoldDB" id="A0A1E5WE48"/>
<evidence type="ECO:0000256" key="2">
    <source>
        <dbReference type="ARBA" id="ARBA00022679"/>
    </source>
</evidence>
<dbReference type="GO" id="GO:0007166">
    <property type="term" value="P:cell surface receptor signaling pathway"/>
    <property type="evidence" value="ECO:0007669"/>
    <property type="project" value="InterPro"/>
</dbReference>
<dbReference type="InterPro" id="IPR008271">
    <property type="entry name" value="Ser/Thr_kinase_AS"/>
</dbReference>
<keyword evidence="3" id="KW-0732">Signal</keyword>
<dbReference type="InterPro" id="IPR000719">
    <property type="entry name" value="Prot_kinase_dom"/>
</dbReference>
<evidence type="ECO:0000259" key="10">
    <source>
        <dbReference type="PROSITE" id="PS50011"/>
    </source>
</evidence>
<reference evidence="11 12" key="1">
    <citation type="submission" date="2016-09" db="EMBL/GenBank/DDBJ databases">
        <title>The draft genome of Dichanthelium oligosanthes: A C3 panicoid grass species.</title>
        <authorList>
            <person name="Studer A.J."/>
            <person name="Schnable J.C."/>
            <person name="Brutnell T.P."/>
        </authorList>
    </citation>
    <scope>NUCLEOTIDE SEQUENCE [LARGE SCALE GENOMIC DNA]</scope>
    <source>
        <strain evidence="12">cv. Kellogg 1175</strain>
        <tissue evidence="11">Leaf</tissue>
    </source>
</reference>
<protein>
    <submittedName>
        <fullName evidence="11">Wall-associated receptor kinase 5</fullName>
    </submittedName>
</protein>
<dbReference type="GO" id="GO:0004674">
    <property type="term" value="F:protein serine/threonine kinase activity"/>
    <property type="evidence" value="ECO:0007669"/>
    <property type="project" value="TreeGrafter"/>
</dbReference>
<accession>A0A1E5WE48</accession>
<dbReference type="STRING" id="888268.A0A1E5WE48"/>
<evidence type="ECO:0000256" key="5">
    <source>
        <dbReference type="ARBA" id="ARBA00022777"/>
    </source>
</evidence>
<dbReference type="FunFam" id="3.30.200.20:FF:000708">
    <property type="entry name" value="Protein kinase superfamily protein"/>
    <property type="match status" value="1"/>
</dbReference>
<evidence type="ECO:0000313" key="11">
    <source>
        <dbReference type="EMBL" id="OEL35673.1"/>
    </source>
</evidence>
<dbReference type="GO" id="GO:0030247">
    <property type="term" value="F:polysaccharide binding"/>
    <property type="evidence" value="ECO:0007669"/>
    <property type="project" value="InterPro"/>
</dbReference>
<dbReference type="GO" id="GO:0005886">
    <property type="term" value="C:plasma membrane"/>
    <property type="evidence" value="ECO:0007669"/>
    <property type="project" value="TreeGrafter"/>
</dbReference>
<comment type="subcellular location">
    <subcellularLocation>
        <location evidence="1">Membrane</location>
        <topology evidence="1">Single-pass type I membrane protein</topology>
    </subcellularLocation>
</comment>
<comment type="caution">
    <text evidence="11">The sequence shown here is derived from an EMBL/GenBank/DDBJ whole genome shotgun (WGS) entry which is preliminary data.</text>
</comment>
<dbReference type="InterPro" id="IPR045274">
    <property type="entry name" value="WAK-like"/>
</dbReference>
<keyword evidence="7" id="KW-1015">Disulfide bond</keyword>
<feature type="domain" description="Protein kinase" evidence="10">
    <location>
        <begin position="354"/>
        <end position="628"/>
    </location>
</feature>
<name>A0A1E5WE48_9POAL</name>
<dbReference type="GO" id="GO:0005524">
    <property type="term" value="F:ATP binding"/>
    <property type="evidence" value="ECO:0007669"/>
    <property type="project" value="UniProtKB-UniRule"/>
</dbReference>
<dbReference type="SUPFAM" id="SSF56112">
    <property type="entry name" value="Protein kinase-like (PK-like)"/>
    <property type="match status" value="1"/>
</dbReference>
<dbReference type="InterPro" id="IPR025287">
    <property type="entry name" value="WAK_GUB"/>
</dbReference>
<organism evidence="11 12">
    <name type="scientific">Dichanthelium oligosanthes</name>
    <dbReference type="NCBI Taxonomy" id="888268"/>
    <lineage>
        <taxon>Eukaryota</taxon>
        <taxon>Viridiplantae</taxon>
        <taxon>Streptophyta</taxon>
        <taxon>Embryophyta</taxon>
        <taxon>Tracheophyta</taxon>
        <taxon>Spermatophyta</taxon>
        <taxon>Magnoliopsida</taxon>
        <taxon>Liliopsida</taxon>
        <taxon>Poales</taxon>
        <taxon>Poaceae</taxon>
        <taxon>PACMAD clade</taxon>
        <taxon>Panicoideae</taxon>
        <taxon>Panicodae</taxon>
        <taxon>Paniceae</taxon>
        <taxon>Dichantheliinae</taxon>
        <taxon>Dichanthelium</taxon>
    </lineage>
</organism>
<keyword evidence="12" id="KW-1185">Reference proteome</keyword>
<dbReference type="InterPro" id="IPR017441">
    <property type="entry name" value="Protein_kinase_ATP_BS"/>
</dbReference>
<evidence type="ECO:0000256" key="4">
    <source>
        <dbReference type="ARBA" id="ARBA00022741"/>
    </source>
</evidence>
<dbReference type="Pfam" id="PF13947">
    <property type="entry name" value="GUB_WAK_bind"/>
    <property type="match status" value="1"/>
</dbReference>
<dbReference type="EMBL" id="LWDX02011424">
    <property type="protein sequence ID" value="OEL35673.1"/>
    <property type="molecule type" value="Genomic_DNA"/>
</dbReference>
<keyword evidence="5 11" id="KW-0418">Kinase</keyword>
<dbReference type="Gene3D" id="3.30.200.20">
    <property type="entry name" value="Phosphorylase Kinase, domain 1"/>
    <property type="match status" value="1"/>
</dbReference>
<proteinExistence type="predicted"/>
<evidence type="ECO:0000256" key="7">
    <source>
        <dbReference type="ARBA" id="ARBA00023157"/>
    </source>
</evidence>
<dbReference type="Pfam" id="PF00069">
    <property type="entry name" value="Pkinase"/>
    <property type="match status" value="1"/>
</dbReference>
<dbReference type="PANTHER" id="PTHR27005">
    <property type="entry name" value="WALL-ASSOCIATED RECEPTOR KINASE-LIKE 21"/>
    <property type="match status" value="1"/>
</dbReference>
<sequence length="673" mass="74264">MADEASSRTSVSLPGCPDKCGNVSIPYPFGIGEECAATSLNSYFRVTCNDTFQPPRPTVGEQVVVEVTDISLEHGEMRVLSPISHICFASSNTSNKFGGGYNLQPTPFLPSPSRNRFIVIGCNTLGLIGGYQGATSQYAAGCYSYCEGINSTSDGAPCAGMGCCEAAIPANLTAFEVAFEMNQSKVWGFNPCFYAMVTETGWYSFRKQDLVGRLAFIDTRAKRGAPIIADWAIRNSSCPDEGKEPPSGYACASANSYCMAANNGPGYLCQCSKGYEGNPYILNGCQGLSVSAIVLMALACLYTMQLQRKRHMMEKEEYFRQNGGLKLYDEMRARKVHTIHILTEKEIKRATDNYSEDRVLGCGGHGMVYRGTLDDHKEVAIKKSKVINDDCREEFVNEIIILSQINHRNIVRLLGCCLDVDVPMLVYEFVPNGTLSEFLHGAADYRSPIPLDLRLKIATQSAEALAYLHSSISHTILHGDVKSANILLDDQHNAKIADFGASAQKSMDESEFIMFVQGTLGYLDPESFISHQLTEKSDVYSFGVVLLELITRKRAMFADKFNEKKSLSYIFVLMFHQNKHKVMLDFEILDEAVMAVLEKLAQLAVHCLCPSGDDRPTMKEVVECLQMLRRLHMDAADDCEDSCAHNHGGSPSFATPMDDMTCSSMETSTLIWV</sequence>
<evidence type="ECO:0000256" key="6">
    <source>
        <dbReference type="ARBA" id="ARBA00022840"/>
    </source>
</evidence>
<dbReference type="InterPro" id="IPR011009">
    <property type="entry name" value="Kinase-like_dom_sf"/>
</dbReference>
<dbReference type="Gene3D" id="1.10.510.10">
    <property type="entry name" value="Transferase(Phosphotransferase) domain 1"/>
    <property type="match status" value="1"/>
</dbReference>
<keyword evidence="11" id="KW-0675">Receptor</keyword>
<dbReference type="Proteomes" id="UP000095767">
    <property type="component" value="Unassembled WGS sequence"/>
</dbReference>
<gene>
    <name evidence="11" type="ORF">BAE44_0003310</name>
</gene>
<dbReference type="SMART" id="SM00220">
    <property type="entry name" value="S_TKc"/>
    <property type="match status" value="1"/>
</dbReference>
<keyword evidence="4 9" id="KW-0547">Nucleotide-binding</keyword>
<dbReference type="PROSITE" id="PS50011">
    <property type="entry name" value="PROTEIN_KINASE_DOM"/>
    <property type="match status" value="1"/>
</dbReference>